<feature type="domain" description="Helicase-associated" evidence="1">
    <location>
        <begin position="522"/>
        <end position="594"/>
    </location>
</feature>
<dbReference type="RefSeq" id="XP_008874231.1">
    <property type="nucleotide sequence ID" value="XM_008876009.1"/>
</dbReference>
<dbReference type="STRING" id="157072.A0A024TS70"/>
<gene>
    <name evidence="2" type="ORF">H310_09833</name>
</gene>
<dbReference type="OrthoDB" id="70932at2759"/>
<feature type="domain" description="Helicase-associated" evidence="1">
    <location>
        <begin position="445"/>
        <end position="516"/>
    </location>
</feature>
<protein>
    <recommendedName>
        <fullName evidence="1">Helicase-associated domain-containing protein</fullName>
    </recommendedName>
</protein>
<proteinExistence type="predicted"/>
<feature type="domain" description="Helicase-associated" evidence="1">
    <location>
        <begin position="201"/>
        <end position="270"/>
    </location>
</feature>
<dbReference type="InterPro" id="IPR005114">
    <property type="entry name" value="Helicase_assoc"/>
</dbReference>
<dbReference type="PANTHER" id="PTHR37066:SF1">
    <property type="entry name" value="LNS2_PITP DOMAIN-CONTAINING PROTEIN"/>
    <property type="match status" value="1"/>
</dbReference>
<dbReference type="Pfam" id="PF03457">
    <property type="entry name" value="HA"/>
    <property type="match status" value="4"/>
</dbReference>
<dbReference type="EMBL" id="KI913974">
    <property type="protein sequence ID" value="ETV96985.1"/>
    <property type="molecule type" value="Genomic_DNA"/>
</dbReference>
<name>A0A024TS70_9STRA</name>
<sequence>MLRGVWRCGRRPFSVVQTPWRVDSCAMTTASTPLQSKKPLYTLEKQKQLLEVVRAFHEEAGQPPTISIKQRFRIPFSDKYPVEMRGILFPVTQLRKEKREGRLDTQVVAELDAIGFVWDPKQHKWKQNQLALSTYKKIYGNLLVQQTYKVPTDDPLWPRELWAMKLNDVVSNLRQTKATLSPDKKRWLDDLGFVWDAPACHWNANLSALKMYKDIHGHVSVPTQFVVPHDDPRWPKGMWGLQLGSVVSWLRTSVNSMPQEKRDALNAMGFVWRLQQYGVSASSPPLFTVQKQRQILEIVECQRTQQPHTKFVTLPGQFKVPSDAPWPSHLHKCVVDISGFRRAYDAGRLQPSIVQALDAMNFVWNDQKHRWNLNVEALAIYKATHHDLLMNADFIVPHDDPKWPIYLWGKNLGMVVCTLRCSKSKLSQDQRNELDAMGFVWDALEDHWQANFVGLETYKRLHGDLNVPADFVVPDNDPLWPRQLWNTRFGSFVHTLRHRNAELSNERRDALETLGFVWSARDLRWKRNMLALKTFKNLYGHLRIRNTFVVPDQDPNWPPELWKMKLGYRVHSLRVCSRQDGYPASRLDQLAQVGLIKKQ</sequence>
<evidence type="ECO:0000259" key="1">
    <source>
        <dbReference type="Pfam" id="PF03457"/>
    </source>
</evidence>
<accession>A0A024TS70</accession>
<feature type="domain" description="Helicase-associated" evidence="1">
    <location>
        <begin position="368"/>
        <end position="439"/>
    </location>
</feature>
<dbReference type="VEuPathDB" id="FungiDB:H310_09833"/>
<dbReference type="GeneID" id="20086883"/>
<dbReference type="AlphaFoldDB" id="A0A024TS70"/>
<organism evidence="2">
    <name type="scientific">Aphanomyces invadans</name>
    <dbReference type="NCBI Taxonomy" id="157072"/>
    <lineage>
        <taxon>Eukaryota</taxon>
        <taxon>Sar</taxon>
        <taxon>Stramenopiles</taxon>
        <taxon>Oomycota</taxon>
        <taxon>Saprolegniomycetes</taxon>
        <taxon>Saprolegniales</taxon>
        <taxon>Verrucalvaceae</taxon>
        <taxon>Aphanomyces</taxon>
    </lineage>
</organism>
<dbReference type="PANTHER" id="PTHR37066">
    <property type="entry name" value="HELICASE-ASSOCIATED"/>
    <property type="match status" value="1"/>
</dbReference>
<evidence type="ECO:0000313" key="2">
    <source>
        <dbReference type="EMBL" id="ETV96985.1"/>
    </source>
</evidence>
<dbReference type="eggNOG" id="ENOG502S0TY">
    <property type="taxonomic scope" value="Eukaryota"/>
</dbReference>
<reference evidence="2" key="1">
    <citation type="submission" date="2013-12" db="EMBL/GenBank/DDBJ databases">
        <title>The Genome Sequence of Aphanomyces invadans NJM9701.</title>
        <authorList>
            <consortium name="The Broad Institute Genomics Platform"/>
            <person name="Russ C."/>
            <person name="Tyler B."/>
            <person name="van West P."/>
            <person name="Dieguez-Uribeondo J."/>
            <person name="Young S.K."/>
            <person name="Zeng Q."/>
            <person name="Gargeya S."/>
            <person name="Fitzgerald M."/>
            <person name="Abouelleil A."/>
            <person name="Alvarado L."/>
            <person name="Chapman S.B."/>
            <person name="Gainer-Dewar J."/>
            <person name="Goldberg J."/>
            <person name="Griggs A."/>
            <person name="Gujja S."/>
            <person name="Hansen M."/>
            <person name="Howarth C."/>
            <person name="Imamovic A."/>
            <person name="Ireland A."/>
            <person name="Larimer J."/>
            <person name="McCowan C."/>
            <person name="Murphy C."/>
            <person name="Pearson M."/>
            <person name="Poon T.W."/>
            <person name="Priest M."/>
            <person name="Roberts A."/>
            <person name="Saif S."/>
            <person name="Shea T."/>
            <person name="Sykes S."/>
            <person name="Wortman J."/>
            <person name="Nusbaum C."/>
            <person name="Birren B."/>
        </authorList>
    </citation>
    <scope>NUCLEOTIDE SEQUENCE [LARGE SCALE GENOMIC DNA]</scope>
    <source>
        <strain evidence="2">NJM9701</strain>
    </source>
</reference>